<organism evidence="1 2">
    <name type="scientific">Sphingomonas hankookensis</name>
    <dbReference type="NCBI Taxonomy" id="563996"/>
    <lineage>
        <taxon>Bacteria</taxon>
        <taxon>Pseudomonadati</taxon>
        <taxon>Pseudomonadota</taxon>
        <taxon>Alphaproteobacteria</taxon>
        <taxon>Sphingomonadales</taxon>
        <taxon>Sphingomonadaceae</taxon>
        <taxon>Sphingomonas</taxon>
    </lineage>
</organism>
<evidence type="ECO:0000313" key="1">
    <source>
        <dbReference type="EMBL" id="KZE14655.1"/>
    </source>
</evidence>
<dbReference type="Proteomes" id="UP000076609">
    <property type="component" value="Unassembled WGS sequence"/>
</dbReference>
<accession>A0ABR5YCS4</accession>
<sequence length="248" mass="26256">MLSGDKTGIGSMRTRLLLLAACGAALLHGCARKTPEVAVVTPPPVPVATPAPKPKPPMGAAANLTIPAVLADGNYATPNHALSADAAVWHLRSALNVAALHCNIADPSGVAQYNRLLKVHAARFAAAHKALEAEYRRGGGDWQDRFDDAMTRVYNYFAQPPVRDQFCATALPMLAQVADLPVGGIDGFAAPGIASLDQPFVDFYRAYDQYRVELAAWQAGQVPTLKVDPQILVASTDVTGGGYRMAAR</sequence>
<gene>
    <name evidence="1" type="ORF">AVT10_14480</name>
</gene>
<comment type="caution">
    <text evidence="1">The sequence shown here is derived from an EMBL/GenBank/DDBJ whole genome shotgun (WGS) entry which is preliminary data.</text>
</comment>
<protein>
    <submittedName>
        <fullName evidence="1">Uncharacterized protein</fullName>
    </submittedName>
</protein>
<keyword evidence="2" id="KW-1185">Reference proteome</keyword>
<proteinExistence type="predicted"/>
<evidence type="ECO:0000313" key="2">
    <source>
        <dbReference type="Proteomes" id="UP000076609"/>
    </source>
</evidence>
<reference evidence="2" key="1">
    <citation type="submission" date="2016-01" db="EMBL/GenBank/DDBJ databases">
        <title>Draft genome of Chromobacterium sp. F49.</title>
        <authorList>
            <person name="Hong K.W."/>
        </authorList>
    </citation>
    <scope>NUCLEOTIDE SEQUENCE [LARGE SCALE GENOMIC DNA]</scope>
    <source>
        <strain evidence="2">CN3</strain>
    </source>
</reference>
<dbReference type="EMBL" id="LQQO01000015">
    <property type="protein sequence ID" value="KZE14655.1"/>
    <property type="molecule type" value="Genomic_DNA"/>
</dbReference>
<name>A0ABR5YCS4_9SPHN</name>